<organism evidence="16 17">
    <name type="scientific">Malus domestica</name>
    <name type="common">Apple</name>
    <name type="synonym">Pyrus malus</name>
    <dbReference type="NCBI Taxonomy" id="3750"/>
    <lineage>
        <taxon>Eukaryota</taxon>
        <taxon>Viridiplantae</taxon>
        <taxon>Streptophyta</taxon>
        <taxon>Embryophyta</taxon>
        <taxon>Tracheophyta</taxon>
        <taxon>Spermatophyta</taxon>
        <taxon>Magnoliopsida</taxon>
        <taxon>eudicotyledons</taxon>
        <taxon>Gunneridae</taxon>
        <taxon>Pentapetalae</taxon>
        <taxon>rosids</taxon>
        <taxon>fabids</taxon>
        <taxon>Rosales</taxon>
        <taxon>Rosaceae</taxon>
        <taxon>Amygdaloideae</taxon>
        <taxon>Maleae</taxon>
        <taxon>Malus</taxon>
    </lineage>
</organism>
<keyword evidence="13" id="KW-0676">Redox-active center</keyword>
<evidence type="ECO:0000256" key="3">
    <source>
        <dbReference type="ARBA" id="ARBA00022448"/>
    </source>
</evidence>
<keyword evidence="4" id="KW-0808">Transferase</keyword>
<dbReference type="PROSITE" id="PS51352">
    <property type="entry name" value="THIOREDOXIN_2"/>
    <property type="match status" value="1"/>
</dbReference>
<evidence type="ECO:0000256" key="1">
    <source>
        <dbReference type="ARBA" id="ARBA00004141"/>
    </source>
</evidence>
<feature type="transmembrane region" description="Helical" evidence="14">
    <location>
        <begin position="430"/>
        <end position="451"/>
    </location>
</feature>
<evidence type="ECO:0000256" key="7">
    <source>
        <dbReference type="ARBA" id="ARBA00022946"/>
    </source>
</evidence>
<sequence>MFKPPRPNFQLPVFFKPATPSAHSFSFTTMRWLPLRSGGLGIVAVAYVAVDYLRHLSPTWHGRLQPALHTVLAVIAVSRVPFYKHWTSEFRVVFPFIGSMLFMLLALLFEALCVRFVTAALGLDWNSRTSPLPDTGQWLLLALNEKLPHTLVEILRARVIGLHHFLMLFMLLAFSVLFDSVKAPGLGLGARYMFTMGIGRLLRAITFVSTVLPSARPWCATARFTVPSYPHRWAQKYYVPYASDSNAIRELLRQDMAFADTGKVLADFRPDWGQMSFLIEFLRPTAMDGPWYNLLKNAGGGCNDLVYSGHMLVAVLTAMAWTEAYGGYSSVIIWLLVGHSAQREIRERHHYSVDCVVAIYVGILLWKMTSFWWPAKDASRERRIAMLEKIQSRLTQAAKDNDIDEVRELLREVELGSQESQNNKGPSTGMWLFGCAIIVTAITIVLLALTLTSEAKKKNPSDEISLTGAPNPMAISVTASAIPCLSSDRTARIVAAAASSSSSCSKLSSSTSLRFPSHLRHVRIGTRDSRPRILPPVEAKKQTFSSFEDLLATSEKPVLVDFYATWCGPCQFMAPILNEVSITLNDKIQVVKIDTEKYPSIADKYSIQALPTFIIFKDGEPFDRFEGALTADQLVERIETTLKLLRLNRIDSAASEGMWMKFINCLRDIHYICDEIYCRLV</sequence>
<dbReference type="PRINTS" id="PR00421">
    <property type="entry name" value="THIOREDOXIN"/>
</dbReference>
<dbReference type="Pfam" id="PF00085">
    <property type="entry name" value="Thioredoxin"/>
    <property type="match status" value="1"/>
</dbReference>
<evidence type="ECO:0000256" key="4">
    <source>
        <dbReference type="ARBA" id="ARBA00022679"/>
    </source>
</evidence>
<keyword evidence="3" id="KW-0813">Transport</keyword>
<dbReference type="Gene3D" id="3.40.30.10">
    <property type="entry name" value="Glutaredoxin"/>
    <property type="match status" value="1"/>
</dbReference>
<comment type="caution">
    <text evidence="16">The sequence shown here is derived from an EMBL/GenBank/DDBJ whole genome shotgun (WGS) entry which is preliminary data.</text>
</comment>
<evidence type="ECO:0000256" key="10">
    <source>
        <dbReference type="ARBA" id="ARBA00023098"/>
    </source>
</evidence>
<keyword evidence="17" id="KW-1185">Reference proteome</keyword>
<gene>
    <name evidence="16" type="ORF">DVH24_009337</name>
</gene>
<evidence type="ECO:0000256" key="8">
    <source>
        <dbReference type="ARBA" id="ARBA00022982"/>
    </source>
</evidence>
<name>A0A498IQB0_MALDO</name>
<dbReference type="PANTHER" id="PTHR21290:SF25">
    <property type="entry name" value="SPHINGOMYELIN SYNTHASE-RELATED PROTEIN 1"/>
    <property type="match status" value="1"/>
</dbReference>
<dbReference type="InterPro" id="IPR017937">
    <property type="entry name" value="Thioredoxin_CS"/>
</dbReference>
<dbReference type="STRING" id="3750.A0A498IQB0"/>
<reference evidence="16 17" key="1">
    <citation type="submission" date="2018-10" db="EMBL/GenBank/DDBJ databases">
        <title>A high-quality apple genome assembly.</title>
        <authorList>
            <person name="Hu J."/>
        </authorList>
    </citation>
    <scope>NUCLEOTIDE SEQUENCE [LARGE SCALE GENOMIC DNA]</scope>
    <source>
        <strain evidence="17">cv. HFTH1</strain>
        <tissue evidence="16">Young leaf</tissue>
    </source>
</reference>
<dbReference type="NCBIfam" id="TIGR01068">
    <property type="entry name" value="thioredoxin"/>
    <property type="match status" value="1"/>
</dbReference>
<dbReference type="InterPro" id="IPR013766">
    <property type="entry name" value="Thioredoxin_domain"/>
</dbReference>
<keyword evidence="10" id="KW-0443">Lipid metabolism</keyword>
<feature type="transmembrane region" description="Helical" evidence="14">
    <location>
        <begin position="92"/>
        <end position="117"/>
    </location>
</feature>
<comment type="similarity">
    <text evidence="2">Belongs to the sphingomyelin synthase family.</text>
</comment>
<feature type="transmembrane region" description="Helical" evidence="14">
    <location>
        <begin position="160"/>
        <end position="178"/>
    </location>
</feature>
<comment type="subcellular location">
    <subcellularLocation>
        <location evidence="1">Membrane</location>
        <topology evidence="1">Multi-pass membrane protein</topology>
    </subcellularLocation>
</comment>
<dbReference type="CDD" id="cd02947">
    <property type="entry name" value="TRX_family"/>
    <property type="match status" value="1"/>
</dbReference>
<dbReference type="AlphaFoldDB" id="A0A498IQB0"/>
<dbReference type="Proteomes" id="UP000290289">
    <property type="component" value="Chromosome 10"/>
</dbReference>
<feature type="transmembrane region" description="Helical" evidence="14">
    <location>
        <begin position="349"/>
        <end position="366"/>
    </location>
</feature>
<dbReference type="InterPro" id="IPR025749">
    <property type="entry name" value="Sphingomyelin_synth-like_dom"/>
</dbReference>
<keyword evidence="6" id="KW-0746">Sphingolipid metabolism</keyword>
<dbReference type="GO" id="GO:0005886">
    <property type="term" value="C:plasma membrane"/>
    <property type="evidence" value="ECO:0007669"/>
    <property type="project" value="TreeGrafter"/>
</dbReference>
<evidence type="ECO:0000256" key="12">
    <source>
        <dbReference type="ARBA" id="ARBA00023157"/>
    </source>
</evidence>
<keyword evidence="9 14" id="KW-1133">Transmembrane helix</keyword>
<dbReference type="InterPro" id="IPR036249">
    <property type="entry name" value="Thioredoxin-like_sf"/>
</dbReference>
<evidence type="ECO:0000256" key="6">
    <source>
        <dbReference type="ARBA" id="ARBA00022919"/>
    </source>
</evidence>
<proteinExistence type="inferred from homology"/>
<dbReference type="SUPFAM" id="SSF52833">
    <property type="entry name" value="Thioredoxin-like"/>
    <property type="match status" value="1"/>
</dbReference>
<evidence type="ECO:0000256" key="9">
    <source>
        <dbReference type="ARBA" id="ARBA00022989"/>
    </source>
</evidence>
<keyword evidence="5 14" id="KW-0812">Transmembrane</keyword>
<keyword evidence="12" id="KW-1015">Disulfide bond</keyword>
<feature type="domain" description="Thioredoxin" evidence="15">
    <location>
        <begin position="522"/>
        <end position="643"/>
    </location>
</feature>
<evidence type="ECO:0000256" key="11">
    <source>
        <dbReference type="ARBA" id="ARBA00023136"/>
    </source>
</evidence>
<dbReference type="InterPro" id="IPR005746">
    <property type="entry name" value="Thioredoxin"/>
</dbReference>
<keyword evidence="11 14" id="KW-0472">Membrane</keyword>
<accession>A0A498IQB0</accession>
<feature type="transmembrane region" description="Helical" evidence="14">
    <location>
        <begin position="313"/>
        <end position="337"/>
    </location>
</feature>
<dbReference type="EMBL" id="RDQH01000336">
    <property type="protein sequence ID" value="RXH85516.1"/>
    <property type="molecule type" value="Genomic_DNA"/>
</dbReference>
<evidence type="ECO:0000313" key="17">
    <source>
        <dbReference type="Proteomes" id="UP000290289"/>
    </source>
</evidence>
<evidence type="ECO:0000256" key="2">
    <source>
        <dbReference type="ARBA" id="ARBA00005441"/>
    </source>
</evidence>
<protein>
    <recommendedName>
        <fullName evidence="15">Thioredoxin domain-containing protein</fullName>
    </recommendedName>
</protein>
<keyword evidence="8" id="KW-0249">Electron transport</keyword>
<evidence type="ECO:0000313" key="16">
    <source>
        <dbReference type="EMBL" id="RXH85516.1"/>
    </source>
</evidence>
<dbReference type="GO" id="GO:0005789">
    <property type="term" value="C:endoplasmic reticulum membrane"/>
    <property type="evidence" value="ECO:0007669"/>
    <property type="project" value="TreeGrafter"/>
</dbReference>
<feature type="transmembrane region" description="Helical" evidence="14">
    <location>
        <begin position="33"/>
        <end position="50"/>
    </location>
</feature>
<evidence type="ECO:0000256" key="14">
    <source>
        <dbReference type="SAM" id="Phobius"/>
    </source>
</evidence>
<keyword evidence="7" id="KW-0809">Transit peptide</keyword>
<dbReference type="GO" id="GO:0047493">
    <property type="term" value="F:ceramide cholinephosphotransferase activity"/>
    <property type="evidence" value="ECO:0007669"/>
    <property type="project" value="TreeGrafter"/>
</dbReference>
<dbReference type="Pfam" id="PF14360">
    <property type="entry name" value="PAP2_C"/>
    <property type="match status" value="1"/>
</dbReference>
<dbReference type="GO" id="GO:0000139">
    <property type="term" value="C:Golgi membrane"/>
    <property type="evidence" value="ECO:0007669"/>
    <property type="project" value="TreeGrafter"/>
</dbReference>
<dbReference type="FunFam" id="3.40.30.10:FF:000001">
    <property type="entry name" value="Thioredoxin"/>
    <property type="match status" value="1"/>
</dbReference>
<dbReference type="PANTHER" id="PTHR21290">
    <property type="entry name" value="SPHINGOMYELIN SYNTHETASE"/>
    <property type="match status" value="1"/>
</dbReference>
<evidence type="ECO:0000259" key="15">
    <source>
        <dbReference type="PROSITE" id="PS51352"/>
    </source>
</evidence>
<dbReference type="GO" id="GO:0015035">
    <property type="term" value="F:protein-disulfide reductase activity"/>
    <property type="evidence" value="ECO:0007669"/>
    <property type="project" value="InterPro"/>
</dbReference>
<dbReference type="InterPro" id="IPR045221">
    <property type="entry name" value="Sphingomyelin_synth-like"/>
</dbReference>
<dbReference type="GO" id="GO:0033188">
    <property type="term" value="F:sphingomyelin synthase activity"/>
    <property type="evidence" value="ECO:0007669"/>
    <property type="project" value="TreeGrafter"/>
</dbReference>
<dbReference type="GO" id="GO:0046513">
    <property type="term" value="P:ceramide biosynthetic process"/>
    <property type="evidence" value="ECO:0007669"/>
    <property type="project" value="TreeGrafter"/>
</dbReference>
<dbReference type="PROSITE" id="PS00194">
    <property type="entry name" value="THIOREDOXIN_1"/>
    <property type="match status" value="1"/>
</dbReference>
<evidence type="ECO:0000256" key="5">
    <source>
        <dbReference type="ARBA" id="ARBA00022692"/>
    </source>
</evidence>
<evidence type="ECO:0000256" key="13">
    <source>
        <dbReference type="ARBA" id="ARBA00023284"/>
    </source>
</evidence>